<organism evidence="1 2">
    <name type="scientific">Meganyctiphanes norvegica</name>
    <name type="common">Northern krill</name>
    <name type="synonym">Thysanopoda norvegica</name>
    <dbReference type="NCBI Taxonomy" id="48144"/>
    <lineage>
        <taxon>Eukaryota</taxon>
        <taxon>Metazoa</taxon>
        <taxon>Ecdysozoa</taxon>
        <taxon>Arthropoda</taxon>
        <taxon>Crustacea</taxon>
        <taxon>Multicrustacea</taxon>
        <taxon>Malacostraca</taxon>
        <taxon>Eumalacostraca</taxon>
        <taxon>Eucarida</taxon>
        <taxon>Euphausiacea</taxon>
        <taxon>Euphausiidae</taxon>
        <taxon>Meganyctiphanes</taxon>
    </lineage>
</organism>
<dbReference type="AlphaFoldDB" id="A0AAV2PKY2"/>
<sequence length="266" mass="29018">GADGDHRTCYYCSNNHISNADYDSNCGNPNYDGHSERASFVRGCFIIIYDDGNIWRGFEGKHQENHDDECQRVTDNVDGWGTRCWCPTDRCNSHLCENCFPTTTTTTTTTTPTTTTSTQSPPGNDLTCYNCIACPTTDENTEVVSDENFLTCVTIMTGDGTIIRDGGYDDHADGDCFANGGVTQCHCTTPLCNDAGLSCYSCVDCPTVNQNTTVVFDENFKTCVTTLTDQGTIIRSGGFDVHADGECIVDGTLTQCHCTNFLCNDE</sequence>
<keyword evidence="2" id="KW-1185">Reference proteome</keyword>
<evidence type="ECO:0000313" key="1">
    <source>
        <dbReference type="EMBL" id="CAL4059512.1"/>
    </source>
</evidence>
<comment type="caution">
    <text evidence="1">The sequence shown here is derived from an EMBL/GenBank/DDBJ whole genome shotgun (WGS) entry which is preliminary data.</text>
</comment>
<dbReference type="Proteomes" id="UP001497623">
    <property type="component" value="Unassembled WGS sequence"/>
</dbReference>
<feature type="non-terminal residue" evidence="1">
    <location>
        <position position="1"/>
    </location>
</feature>
<protein>
    <submittedName>
        <fullName evidence="1">Uncharacterized protein</fullName>
    </submittedName>
</protein>
<gene>
    <name evidence="1" type="ORF">MNOR_LOCUS634</name>
</gene>
<name>A0AAV2PKY2_MEGNR</name>
<reference evidence="1 2" key="1">
    <citation type="submission" date="2024-05" db="EMBL/GenBank/DDBJ databases">
        <authorList>
            <person name="Wallberg A."/>
        </authorList>
    </citation>
    <scope>NUCLEOTIDE SEQUENCE [LARGE SCALE GENOMIC DNA]</scope>
</reference>
<dbReference type="EMBL" id="CAXKWB010000147">
    <property type="protein sequence ID" value="CAL4059512.1"/>
    <property type="molecule type" value="Genomic_DNA"/>
</dbReference>
<proteinExistence type="predicted"/>
<evidence type="ECO:0000313" key="2">
    <source>
        <dbReference type="Proteomes" id="UP001497623"/>
    </source>
</evidence>
<accession>A0AAV2PKY2</accession>